<feature type="signal peptide" evidence="1">
    <location>
        <begin position="1"/>
        <end position="20"/>
    </location>
</feature>
<accession>A0A0B5QI26</accession>
<dbReference type="EMBL" id="CP010086">
    <property type="protein sequence ID" value="AJG97602.1"/>
    <property type="molecule type" value="Genomic_DNA"/>
</dbReference>
<dbReference type="RefSeq" id="WP_041894497.1">
    <property type="nucleotide sequence ID" value="NZ_CP010086.2"/>
</dbReference>
<dbReference type="Proteomes" id="UP000031866">
    <property type="component" value="Chromosome"/>
</dbReference>
<dbReference type="AlphaFoldDB" id="A0A0B5QI26"/>
<evidence type="ECO:0000256" key="1">
    <source>
        <dbReference type="SAM" id="SignalP"/>
    </source>
</evidence>
<reference evidence="3" key="1">
    <citation type="submission" date="2014-12" db="EMBL/GenBank/DDBJ databases">
        <title>Genome sequence of Clostridium beijerinckii strain 59B.</title>
        <authorList>
            <person name="Little G.T."/>
            <person name="Minton N.P."/>
        </authorList>
    </citation>
    <scope>NUCLEOTIDE SEQUENCE [LARGE SCALE GENOMIC DNA]</scope>
    <source>
        <strain evidence="3">59B</strain>
    </source>
</reference>
<proteinExistence type="predicted"/>
<dbReference type="OrthoDB" id="1924904at2"/>
<name>A0A0B5QI26_CLOBE</name>
<organism evidence="2 3">
    <name type="scientific">Clostridium beijerinckii</name>
    <name type="common">Clostridium MP</name>
    <dbReference type="NCBI Taxonomy" id="1520"/>
    <lineage>
        <taxon>Bacteria</taxon>
        <taxon>Bacillati</taxon>
        <taxon>Bacillota</taxon>
        <taxon>Clostridia</taxon>
        <taxon>Eubacteriales</taxon>
        <taxon>Clostridiaceae</taxon>
        <taxon>Clostridium</taxon>
    </lineage>
</organism>
<protein>
    <submittedName>
        <fullName evidence="2">Uncharacterized protein</fullName>
    </submittedName>
</protein>
<sequence length="105" mass="11870">MRKNIIVTLILMCLFFNSLALIPTFAANTFKEGIYQLSNLNVVQKNRYTVQNISPDNSVYIALFDENQRQIQSIYLPPKSANYSLLALDPSYRIAIIGKGEVIIA</sequence>
<keyword evidence="1" id="KW-0732">Signal</keyword>
<gene>
    <name evidence="2" type="ORF">LF65_00981</name>
</gene>
<evidence type="ECO:0000313" key="2">
    <source>
        <dbReference type="EMBL" id="AJG97602.1"/>
    </source>
</evidence>
<feature type="chain" id="PRO_5039712466" evidence="1">
    <location>
        <begin position="21"/>
        <end position="105"/>
    </location>
</feature>
<dbReference type="KEGG" id="cbei:LF65_00981"/>
<evidence type="ECO:0000313" key="3">
    <source>
        <dbReference type="Proteomes" id="UP000031866"/>
    </source>
</evidence>